<dbReference type="AlphaFoldDB" id="A0A8R1EV52"/>
<evidence type="ECO:0000313" key="2">
    <source>
        <dbReference type="Proteomes" id="UP000005237"/>
    </source>
</evidence>
<accession>A0A8R1EV52</accession>
<proteinExistence type="predicted"/>
<name>A0A8R1EV52_CAEJA</name>
<protein>
    <submittedName>
        <fullName evidence="1">Uncharacterized protein</fullName>
    </submittedName>
</protein>
<evidence type="ECO:0000313" key="1">
    <source>
        <dbReference type="EnsemblMetazoa" id="CJA43328.1"/>
    </source>
</evidence>
<dbReference type="EnsemblMetazoa" id="CJA43328.1">
    <property type="protein sequence ID" value="CJA43328.1"/>
    <property type="gene ID" value="WBGene00219176"/>
</dbReference>
<reference evidence="2" key="1">
    <citation type="submission" date="2010-08" db="EMBL/GenBank/DDBJ databases">
        <authorList>
            <consortium name="Caenorhabditis japonica Sequencing Consortium"/>
            <person name="Wilson R.K."/>
        </authorList>
    </citation>
    <scope>NUCLEOTIDE SEQUENCE [LARGE SCALE GENOMIC DNA]</scope>
    <source>
        <strain evidence="2">DF5081</strain>
    </source>
</reference>
<keyword evidence="2" id="KW-1185">Reference proteome</keyword>
<dbReference type="Proteomes" id="UP000005237">
    <property type="component" value="Unassembled WGS sequence"/>
</dbReference>
<reference evidence="1" key="2">
    <citation type="submission" date="2022-06" db="UniProtKB">
        <authorList>
            <consortium name="EnsemblMetazoa"/>
        </authorList>
    </citation>
    <scope>IDENTIFICATION</scope>
    <source>
        <strain evidence="1">DF5081</strain>
    </source>
</reference>
<organism evidence="1 2">
    <name type="scientific">Caenorhabditis japonica</name>
    <dbReference type="NCBI Taxonomy" id="281687"/>
    <lineage>
        <taxon>Eukaryota</taxon>
        <taxon>Metazoa</taxon>
        <taxon>Ecdysozoa</taxon>
        <taxon>Nematoda</taxon>
        <taxon>Chromadorea</taxon>
        <taxon>Rhabditida</taxon>
        <taxon>Rhabditina</taxon>
        <taxon>Rhabditomorpha</taxon>
        <taxon>Rhabditoidea</taxon>
        <taxon>Rhabditidae</taxon>
        <taxon>Peloderinae</taxon>
        <taxon>Caenorhabditis</taxon>
    </lineage>
</organism>
<sequence>MECHPYLKFAQSISILCSPQLESPSVGIIHLLLPLFPQGTIPAPSLFFASDRHLRLFFSHTICLDAVRRAPPPRLVAILCSFLLIPGQARPAQASPGQTKPNH</sequence>